<dbReference type="GO" id="GO:0005524">
    <property type="term" value="F:ATP binding"/>
    <property type="evidence" value="ECO:0007669"/>
    <property type="project" value="UniProtKB-UniRule"/>
</dbReference>
<evidence type="ECO:0000256" key="1">
    <source>
        <dbReference type="PROSITE-ProRule" id="PRU00409"/>
    </source>
</evidence>
<reference evidence="3 6" key="3">
    <citation type="submission" date="2019-06" db="EMBL/GenBank/DDBJ databases">
        <title>Whole genome shotgun sequence of Brevibacillus reuszeri NBRC 15719.</title>
        <authorList>
            <person name="Hosoyama A."/>
            <person name="Uohara A."/>
            <person name="Ohji S."/>
            <person name="Ichikawa N."/>
        </authorList>
    </citation>
    <scope>NUCLEOTIDE SEQUENCE [LARGE SCALE GENOMIC DNA]</scope>
    <source>
        <strain evidence="3 6">NBRC 15719</strain>
    </source>
</reference>
<reference evidence="4" key="2">
    <citation type="submission" date="2015-07" db="EMBL/GenBank/DDBJ databases">
        <title>MeaNS - Measles Nucleotide Surveillance Program.</title>
        <authorList>
            <person name="Tran T."/>
            <person name="Druce J."/>
        </authorList>
    </citation>
    <scope>NUCLEOTIDE SEQUENCE</scope>
    <source>
        <strain evidence="4">DSM 9887</strain>
    </source>
</reference>
<dbReference type="Pfam" id="PF14398">
    <property type="entry name" value="ATPgrasp_YheCD"/>
    <property type="match status" value="1"/>
</dbReference>
<dbReference type="STRING" id="54915.ADS79_05100"/>
<keyword evidence="1" id="KW-0067">ATP-binding</keyword>
<sequence>MTANQRSLGIMTRCQGSHFVDKGYYRKLTQYGRKHGIRVFVFSPRQVDFSSRKVNGFEFRNGAWQSNVFPIPALIYDRCFVGPSYRHYKPFVEKLQNDRNITFLGHGLSGKWQVHQMLVKSAVLAPHLPPTDLLTLPALDGTLNKYGAAIIKPMAGTHGIGVVRIKEARGGYEVSGRNRENQPFRRLIREKKKLKAFVASFTAGRKFLVQPYLELHTSDGTPFDVRVLVQKNGQGNWETTGRAVRLGDKQSITSNLHGGGKAVPLASFLSKHFPSAIVTRIDHVIHKLTDELPRFLEQSHGRLVELGIDVGIDTKGNVWIIEVNSRPGRTVFRMIDDPTAQLHSITQPVRYANYLMKERVGGY</sequence>
<dbReference type="Proteomes" id="UP000319578">
    <property type="component" value="Unassembled WGS sequence"/>
</dbReference>
<dbReference type="EMBL" id="BJON01000008">
    <property type="protein sequence ID" value="GED68286.1"/>
    <property type="molecule type" value="Genomic_DNA"/>
</dbReference>
<dbReference type="PATRIC" id="fig|54915.3.peg.6417"/>
<dbReference type="InterPro" id="IPR026838">
    <property type="entry name" value="YheC/D"/>
</dbReference>
<comment type="caution">
    <text evidence="4">The sequence shown here is derived from an EMBL/GenBank/DDBJ whole genome shotgun (WGS) entry which is preliminary data.</text>
</comment>
<dbReference type="EMBL" id="LGIQ01000005">
    <property type="protein sequence ID" value="KNB73340.1"/>
    <property type="molecule type" value="Genomic_DNA"/>
</dbReference>
<accession>A0A0K9YYP9</accession>
<dbReference type="InterPro" id="IPR011761">
    <property type="entry name" value="ATP-grasp"/>
</dbReference>
<dbReference type="Gene3D" id="3.30.470.20">
    <property type="entry name" value="ATP-grasp fold, B domain"/>
    <property type="match status" value="1"/>
</dbReference>
<dbReference type="GO" id="GO:0046872">
    <property type="term" value="F:metal ion binding"/>
    <property type="evidence" value="ECO:0007669"/>
    <property type="project" value="InterPro"/>
</dbReference>
<gene>
    <name evidence="3" type="primary">yheC</name>
    <name evidence="4" type="ORF">ADS79_05100</name>
    <name evidence="3" type="ORF">BRE01_19880</name>
</gene>
<dbReference type="SUPFAM" id="SSF56059">
    <property type="entry name" value="Glutathione synthetase ATP-binding domain-like"/>
    <property type="match status" value="1"/>
</dbReference>
<reference evidence="5" key="1">
    <citation type="submission" date="2015-07" db="EMBL/GenBank/DDBJ databases">
        <title>Genome sequencing project for genomic taxonomy and phylogenomics of Bacillus-like bacteria.</title>
        <authorList>
            <person name="Liu B."/>
            <person name="Wang J."/>
            <person name="Zhu Y."/>
            <person name="Liu G."/>
            <person name="Chen Q."/>
            <person name="Chen Z."/>
            <person name="Lan J."/>
            <person name="Che J."/>
            <person name="Ge C."/>
            <person name="Shi H."/>
            <person name="Pan Z."/>
            <person name="Liu X."/>
        </authorList>
    </citation>
    <scope>NUCLEOTIDE SEQUENCE [LARGE SCALE GENOMIC DNA]</scope>
    <source>
        <strain evidence="5">DSM 9887</strain>
    </source>
</reference>
<dbReference type="RefSeq" id="WP_049737337.1">
    <property type="nucleotide sequence ID" value="NZ_BJON01000008.1"/>
</dbReference>
<dbReference type="PROSITE" id="PS50975">
    <property type="entry name" value="ATP_GRASP"/>
    <property type="match status" value="1"/>
</dbReference>
<keyword evidence="6" id="KW-1185">Reference proteome</keyword>
<dbReference type="AlphaFoldDB" id="A0A0K9YYP9"/>
<evidence type="ECO:0000313" key="4">
    <source>
        <dbReference type="EMBL" id="KNB73340.1"/>
    </source>
</evidence>
<feature type="domain" description="ATP-grasp" evidence="2">
    <location>
        <begin position="120"/>
        <end position="353"/>
    </location>
</feature>
<proteinExistence type="predicted"/>
<protein>
    <submittedName>
        <fullName evidence="3">Endospore coat-associated protein YheC</fullName>
    </submittedName>
</protein>
<organism evidence="4 5">
    <name type="scientific">Brevibacillus reuszeri</name>
    <dbReference type="NCBI Taxonomy" id="54915"/>
    <lineage>
        <taxon>Bacteria</taxon>
        <taxon>Bacillati</taxon>
        <taxon>Bacillota</taxon>
        <taxon>Bacilli</taxon>
        <taxon>Bacillales</taxon>
        <taxon>Paenibacillaceae</taxon>
        <taxon>Brevibacillus</taxon>
    </lineage>
</organism>
<evidence type="ECO:0000313" key="3">
    <source>
        <dbReference type="EMBL" id="GED68286.1"/>
    </source>
</evidence>
<evidence type="ECO:0000259" key="2">
    <source>
        <dbReference type="PROSITE" id="PS50975"/>
    </source>
</evidence>
<evidence type="ECO:0000313" key="5">
    <source>
        <dbReference type="Proteomes" id="UP000036834"/>
    </source>
</evidence>
<evidence type="ECO:0000313" key="6">
    <source>
        <dbReference type="Proteomes" id="UP000319578"/>
    </source>
</evidence>
<dbReference type="Proteomes" id="UP000036834">
    <property type="component" value="Unassembled WGS sequence"/>
</dbReference>
<dbReference type="OrthoDB" id="7869153at2"/>
<keyword evidence="1" id="KW-0547">Nucleotide-binding</keyword>
<name>A0A0K9YYP9_9BACL</name>